<organism evidence="3 4">
    <name type="scientific">Ameyamaea chiangmaiensis</name>
    <dbReference type="NCBI Taxonomy" id="442969"/>
    <lineage>
        <taxon>Bacteria</taxon>
        <taxon>Pseudomonadati</taxon>
        <taxon>Pseudomonadota</taxon>
        <taxon>Alphaproteobacteria</taxon>
        <taxon>Acetobacterales</taxon>
        <taxon>Acetobacteraceae</taxon>
        <taxon>Ameyamaea</taxon>
    </lineage>
</organism>
<dbReference type="EMBL" id="JABXXR010000012">
    <property type="protein sequence ID" value="NVN39584.1"/>
    <property type="molecule type" value="Genomic_DNA"/>
</dbReference>
<proteinExistence type="predicted"/>
<dbReference type="RefSeq" id="WP_176612580.1">
    <property type="nucleotide sequence ID" value="NZ_JABXXR010000012.1"/>
</dbReference>
<dbReference type="Pfam" id="PF18062">
    <property type="entry name" value="RE_AspBHI_N"/>
    <property type="match status" value="1"/>
</dbReference>
<dbReference type="Proteomes" id="UP000585665">
    <property type="component" value="Unassembled WGS sequence"/>
</dbReference>
<gene>
    <name evidence="3" type="ORF">HUK82_03255</name>
</gene>
<evidence type="ECO:0000259" key="2">
    <source>
        <dbReference type="Pfam" id="PF18062"/>
    </source>
</evidence>
<sequence>MKKRYPFADLTSCDLVIDATYESNRTVKNVAGEPLAPLTGTGNQGGFRYCGPNKAPKLVVLYSTLAEPNWPDALDEENGVFVYYGDNRKPGYELHDRKAGRGGNQILRQSFELAHAGREGRIKVPPFLVFAKGEGRDAVFKGLAVPGAAHLDPSNDLVAVWKSVDGQRFQNYRAVFTILKLDVVPRAWITELQRGEALGASCPAVWRQWIATGKATALRAERVTRVRSKAQQLGDQRQREIAEAVHAHFSTRPHAFEHFAADITRLMDPNVVSIDVTRASRDGGRDAVGKYRIGQSQNCVTVDFAMEAKCYRPSSGLGVDVMSRLISRLRHRQFGMLITTSYLGDQPYKEIVEDEHPIVICSGGDLAELLISKRGLSSADAVRTWLDQTYPATSLPTDLQIL</sequence>
<dbReference type="InterPro" id="IPR007560">
    <property type="entry name" value="Restrct_endonuc_IV_Mrr"/>
</dbReference>
<evidence type="ECO:0000313" key="4">
    <source>
        <dbReference type="Proteomes" id="UP000585665"/>
    </source>
</evidence>
<dbReference type="InterPro" id="IPR041409">
    <property type="entry name" value="RE_AspBHI_N"/>
</dbReference>
<evidence type="ECO:0000259" key="1">
    <source>
        <dbReference type="Pfam" id="PF04471"/>
    </source>
</evidence>
<dbReference type="Pfam" id="PF04471">
    <property type="entry name" value="Mrr_cat"/>
    <property type="match status" value="1"/>
</dbReference>
<keyword evidence="3" id="KW-0255">Endonuclease</keyword>
<accession>A0A850P6T1</accession>
<keyword evidence="3" id="KW-0378">Hydrolase</keyword>
<dbReference type="Gene3D" id="3.40.1350.10">
    <property type="match status" value="1"/>
</dbReference>
<feature type="domain" description="Restriction endonuclease type IV Mrr" evidence="1">
    <location>
        <begin position="252"/>
        <end position="370"/>
    </location>
</feature>
<dbReference type="Gene3D" id="2.30.280.20">
    <property type="match status" value="1"/>
</dbReference>
<evidence type="ECO:0000313" key="3">
    <source>
        <dbReference type="EMBL" id="NVN39584.1"/>
    </source>
</evidence>
<dbReference type="InterPro" id="IPR011856">
    <property type="entry name" value="tRNA_endonuc-like_dom_sf"/>
</dbReference>
<dbReference type="GO" id="GO:0004519">
    <property type="term" value="F:endonuclease activity"/>
    <property type="evidence" value="ECO:0007669"/>
    <property type="project" value="UniProtKB-KW"/>
</dbReference>
<dbReference type="GO" id="GO:0009307">
    <property type="term" value="P:DNA restriction-modification system"/>
    <property type="evidence" value="ECO:0007669"/>
    <property type="project" value="InterPro"/>
</dbReference>
<dbReference type="GO" id="GO:0003677">
    <property type="term" value="F:DNA binding"/>
    <property type="evidence" value="ECO:0007669"/>
    <property type="project" value="InterPro"/>
</dbReference>
<keyword evidence="4" id="KW-1185">Reference proteome</keyword>
<name>A0A850P6T1_9PROT</name>
<keyword evidence="3" id="KW-0540">Nuclease</keyword>
<protein>
    <submittedName>
        <fullName evidence="3">Restriction endonuclease</fullName>
    </submittedName>
</protein>
<feature type="domain" description="Restriction endonuclease AspBHI N-terminal" evidence="2">
    <location>
        <begin position="29"/>
        <end position="213"/>
    </location>
</feature>
<dbReference type="AlphaFoldDB" id="A0A850P6T1"/>
<reference evidence="3 4" key="1">
    <citation type="submission" date="2020-06" db="EMBL/GenBank/DDBJ databases">
        <title>Description of novel acetic acid bacteria.</title>
        <authorList>
            <person name="Sombolestani A."/>
        </authorList>
    </citation>
    <scope>NUCLEOTIDE SEQUENCE [LARGE SCALE GENOMIC DNA]</scope>
    <source>
        <strain evidence="3 4">LMG 27010</strain>
    </source>
</reference>
<comment type="caution">
    <text evidence="3">The sequence shown here is derived from an EMBL/GenBank/DDBJ whole genome shotgun (WGS) entry which is preliminary data.</text>
</comment>